<dbReference type="Gene3D" id="3.65.10.10">
    <property type="entry name" value="Enolpyruvate transferase domain"/>
    <property type="match status" value="2"/>
</dbReference>
<dbReference type="EC" id="2.5.1.7" evidence="13"/>
<feature type="binding site" evidence="13">
    <location>
        <begin position="132"/>
        <end position="135"/>
    </location>
    <ligand>
        <name>UDP-N-acetyl-alpha-D-glucosamine</name>
        <dbReference type="ChEBI" id="CHEBI:57705"/>
    </ligand>
</feature>
<evidence type="ECO:0000256" key="12">
    <source>
        <dbReference type="ARBA" id="ARBA00047527"/>
    </source>
</evidence>
<feature type="modified residue" description="2-(S-cysteinyl)pyruvic acid O-phosphothioketal" evidence="13">
    <location>
        <position position="88"/>
    </location>
</feature>
<comment type="caution">
    <text evidence="15">The sequence shown here is derived from an EMBL/GenBank/DDBJ whole genome shotgun (WGS) entry which is preliminary data.</text>
</comment>
<keyword evidence="6 13" id="KW-0133">Cell shape</keyword>
<comment type="similarity">
    <text evidence="11 13">Belongs to the EPSP synthase family. MurA subfamily.</text>
</comment>
<evidence type="ECO:0000259" key="14">
    <source>
        <dbReference type="Pfam" id="PF00275"/>
    </source>
</evidence>
<reference evidence="15" key="1">
    <citation type="submission" date="2023-06" db="EMBL/GenBank/DDBJ databases">
        <title>Uncultivated large filamentous bacteria from sulfidic sediments reveal new species and different genomic features in energy metabolism and defense.</title>
        <authorList>
            <person name="Fonseca A."/>
        </authorList>
    </citation>
    <scope>NUCLEOTIDE SEQUENCE</scope>
    <source>
        <strain evidence="15">HSG4</strain>
    </source>
</reference>
<evidence type="ECO:0000256" key="11">
    <source>
        <dbReference type="ARBA" id="ARBA00038367"/>
    </source>
</evidence>
<dbReference type="InterPro" id="IPR013792">
    <property type="entry name" value="RNA3'P_cycl/enolpyr_Trfase_a/b"/>
</dbReference>
<evidence type="ECO:0000256" key="7">
    <source>
        <dbReference type="ARBA" id="ARBA00022984"/>
    </source>
</evidence>
<dbReference type="Pfam" id="PF00275">
    <property type="entry name" value="EPSP_synthase"/>
    <property type="match status" value="1"/>
</dbReference>
<feature type="binding site" evidence="13">
    <location>
        <position position="64"/>
    </location>
    <ligand>
        <name>UDP-N-acetyl-alpha-D-glucosamine</name>
        <dbReference type="ChEBI" id="CHEBI:57705"/>
    </ligand>
</feature>
<dbReference type="GO" id="GO:0008760">
    <property type="term" value="F:UDP-N-acetylglucosamine 1-carboxyvinyltransferase activity"/>
    <property type="evidence" value="ECO:0007669"/>
    <property type="project" value="UniProtKB-EC"/>
</dbReference>
<comment type="pathway">
    <text evidence="2 13">Cell wall biogenesis; peptidoglycan biosynthesis.</text>
</comment>
<dbReference type="NCBIfam" id="TIGR01072">
    <property type="entry name" value="murA"/>
    <property type="match status" value="1"/>
</dbReference>
<comment type="function">
    <text evidence="13">Cell wall formation. Adds enolpyruvyl to UDP-N-acetylglucosamine.</text>
</comment>
<keyword evidence="10 13" id="KW-0670">Pyruvate</keyword>
<feature type="binding site" evidence="13">
    <location>
        <begin position="93"/>
        <end position="97"/>
    </location>
    <ligand>
        <name>UDP-N-acetyl-alpha-D-glucosamine</name>
        <dbReference type="ChEBI" id="CHEBI:57705"/>
    </ligand>
</feature>
<dbReference type="InterPro" id="IPR005750">
    <property type="entry name" value="UDP_GlcNAc_COvinyl_MurA"/>
</dbReference>
<comment type="catalytic activity">
    <reaction evidence="12 13">
        <text>phosphoenolpyruvate + UDP-N-acetyl-alpha-D-glucosamine = UDP-N-acetyl-3-O-(1-carboxyvinyl)-alpha-D-glucosamine + phosphate</text>
        <dbReference type="Rhea" id="RHEA:18681"/>
        <dbReference type="ChEBI" id="CHEBI:43474"/>
        <dbReference type="ChEBI" id="CHEBI:57705"/>
        <dbReference type="ChEBI" id="CHEBI:58702"/>
        <dbReference type="ChEBI" id="CHEBI:68483"/>
        <dbReference type="EC" id="2.5.1.7"/>
    </reaction>
</comment>
<evidence type="ECO:0000256" key="6">
    <source>
        <dbReference type="ARBA" id="ARBA00022960"/>
    </source>
</evidence>
<dbReference type="NCBIfam" id="NF009470">
    <property type="entry name" value="PRK12830.1"/>
    <property type="match status" value="1"/>
</dbReference>
<dbReference type="PANTHER" id="PTHR43783">
    <property type="entry name" value="UDP-N-ACETYLGLUCOSAMINE 1-CARBOXYVINYLTRANSFERASE"/>
    <property type="match status" value="1"/>
</dbReference>
<evidence type="ECO:0000256" key="3">
    <source>
        <dbReference type="ARBA" id="ARBA00022490"/>
    </source>
</evidence>
<dbReference type="InterPro" id="IPR050068">
    <property type="entry name" value="MurA_subfamily"/>
</dbReference>
<evidence type="ECO:0000256" key="1">
    <source>
        <dbReference type="ARBA" id="ARBA00004496"/>
    </source>
</evidence>
<keyword evidence="16" id="KW-1185">Reference proteome</keyword>
<feature type="active site" description="Proton donor" evidence="13">
    <location>
        <position position="88"/>
    </location>
</feature>
<sequence>MPAALLSDGICYIENLPLIEDVFVLKEMMETLGAKVDIENNTMIIDPTNVNIWKTPSNLVRKMRASYYLIGALLGRFGKAEVAFPGGCDIGTRPMDQHMKGLRALGANIELEHGIYICEAEHLHGCEVYMDKVSVGATINIMLAAAKADGLTTIVNAAREPHIVDLANFLSLMGAKVKGAGTATIRIQGAKSLHGCRYSILPDQIETGTWMAIAAATDGDITIRGCVPYHMEAVSAKLMEMGVSVIEGDDYLRVIGNGRPRAAHIQTLPYPGFPTDLQQPFTVLLSIADGTSMVVETIFETRFRHSDELMRMGAQMQINGEIAIITGVDSLSGAEVSATDLRAGAALIVAGVMADGVTTINNTRFIDRGYERIDEKLRSLGADVTRCKA</sequence>
<feature type="domain" description="Enolpyruvate transferase" evidence="14">
    <location>
        <begin position="3"/>
        <end position="377"/>
    </location>
</feature>
<dbReference type="Proteomes" id="UP001171945">
    <property type="component" value="Unassembled WGS sequence"/>
</dbReference>
<evidence type="ECO:0000256" key="5">
    <source>
        <dbReference type="ARBA" id="ARBA00022679"/>
    </source>
</evidence>
<evidence type="ECO:0000313" key="15">
    <source>
        <dbReference type="EMBL" id="MDM8563204.1"/>
    </source>
</evidence>
<evidence type="ECO:0000256" key="4">
    <source>
        <dbReference type="ARBA" id="ARBA00022618"/>
    </source>
</evidence>
<evidence type="ECO:0000256" key="13">
    <source>
        <dbReference type="HAMAP-Rule" id="MF_00111"/>
    </source>
</evidence>
<dbReference type="InterPro" id="IPR036968">
    <property type="entry name" value="Enolpyruvate_Tfrase_sf"/>
</dbReference>
<accession>A0ABT7VUE5</accession>
<dbReference type="HAMAP" id="MF_00111">
    <property type="entry name" value="MurA"/>
    <property type="match status" value="1"/>
</dbReference>
<keyword evidence="4 13" id="KW-0132">Cell division</keyword>
<dbReference type="SUPFAM" id="SSF55205">
    <property type="entry name" value="EPT/RTPC-like"/>
    <property type="match status" value="1"/>
</dbReference>
<keyword evidence="8 13" id="KW-0131">Cell cycle</keyword>
<gene>
    <name evidence="13" type="primary">murA</name>
    <name evidence="15" type="ORF">QUF54_07610</name>
</gene>
<evidence type="ECO:0000256" key="10">
    <source>
        <dbReference type="ARBA" id="ARBA00023317"/>
    </source>
</evidence>
<evidence type="ECO:0000313" key="16">
    <source>
        <dbReference type="Proteomes" id="UP001171945"/>
    </source>
</evidence>
<organism evidence="15 16">
    <name type="scientific">Candidatus Marithioploca araucensis</name>
    <dbReference type="NCBI Taxonomy" id="70273"/>
    <lineage>
        <taxon>Bacteria</taxon>
        <taxon>Pseudomonadati</taxon>
        <taxon>Pseudomonadota</taxon>
        <taxon>Gammaproteobacteria</taxon>
        <taxon>Thiotrichales</taxon>
        <taxon>Thiotrichaceae</taxon>
        <taxon>Candidatus Marithioploca</taxon>
    </lineage>
</organism>
<evidence type="ECO:0000256" key="9">
    <source>
        <dbReference type="ARBA" id="ARBA00023316"/>
    </source>
</evidence>
<evidence type="ECO:0000256" key="2">
    <source>
        <dbReference type="ARBA" id="ARBA00004752"/>
    </source>
</evidence>
<dbReference type="InterPro" id="IPR001986">
    <property type="entry name" value="Enolpyruvate_Tfrase_dom"/>
</dbReference>
<keyword evidence="7 13" id="KW-0573">Peptidoglycan synthesis</keyword>
<name>A0ABT7VUE5_9GAMM</name>
<evidence type="ECO:0000256" key="8">
    <source>
        <dbReference type="ARBA" id="ARBA00023306"/>
    </source>
</evidence>
<dbReference type="NCBIfam" id="NF006873">
    <property type="entry name" value="PRK09369.1"/>
    <property type="match status" value="1"/>
</dbReference>
<dbReference type="EMBL" id="JAUCGM010000506">
    <property type="protein sequence ID" value="MDM8563204.1"/>
    <property type="molecule type" value="Genomic_DNA"/>
</dbReference>
<feature type="binding site" evidence="13">
    <location>
        <position position="276"/>
    </location>
    <ligand>
        <name>UDP-N-acetyl-alpha-D-glucosamine</name>
        <dbReference type="ChEBI" id="CHEBI:57705"/>
    </ligand>
</feature>
<keyword evidence="9 13" id="KW-0961">Cell wall biogenesis/degradation</keyword>
<keyword evidence="5 13" id="KW-0808">Transferase</keyword>
<feature type="binding site" evidence="13">
    <location>
        <position position="298"/>
    </location>
    <ligand>
        <name>UDP-N-acetyl-alpha-D-glucosamine</name>
        <dbReference type="ChEBI" id="CHEBI:57705"/>
    </ligand>
</feature>
<proteinExistence type="inferred from homology"/>
<keyword evidence="3 13" id="KW-0963">Cytoplasm</keyword>
<protein>
    <recommendedName>
        <fullName evidence="13">UDP-N-acetylglucosamine 1-carboxyvinyltransferase</fullName>
        <ecNumber evidence="13">2.5.1.7</ecNumber>
    </recommendedName>
    <alternativeName>
        <fullName evidence="13">Enoylpyruvate transferase</fullName>
    </alternativeName>
    <alternativeName>
        <fullName evidence="13">UDP-N-acetylglucosamine enolpyruvyl transferase</fullName>
        <shortName evidence="13">EPT</shortName>
    </alternativeName>
</protein>
<dbReference type="CDD" id="cd01555">
    <property type="entry name" value="UdpNAET"/>
    <property type="match status" value="1"/>
</dbReference>
<dbReference type="PANTHER" id="PTHR43783:SF2">
    <property type="entry name" value="UDP-N-ACETYLGLUCOSAMINE 1-CARBOXYVINYLTRANSFERASE 2"/>
    <property type="match status" value="1"/>
</dbReference>
<comment type="subcellular location">
    <subcellularLocation>
        <location evidence="1 13">Cytoplasm</location>
    </subcellularLocation>
</comment>
<comment type="caution">
    <text evidence="13">Lacks conserved residue(s) required for the propagation of feature annotation.</text>
</comment>